<reference evidence="2 3" key="1">
    <citation type="submission" date="2018-06" db="EMBL/GenBank/DDBJ databases">
        <title>WGS assembly of Brassica rapa FPsc.</title>
        <authorList>
            <person name="Bowman J."/>
            <person name="Kohchi T."/>
            <person name="Yamato K."/>
            <person name="Jenkins J."/>
            <person name="Shu S."/>
            <person name="Ishizaki K."/>
            <person name="Yamaoka S."/>
            <person name="Nishihama R."/>
            <person name="Nakamura Y."/>
            <person name="Berger F."/>
            <person name="Adam C."/>
            <person name="Aki S."/>
            <person name="Althoff F."/>
            <person name="Araki T."/>
            <person name="Arteaga-Vazquez M."/>
            <person name="Balasubrmanian S."/>
            <person name="Bauer D."/>
            <person name="Boehm C."/>
            <person name="Briginshaw L."/>
            <person name="Caballero-Perez J."/>
            <person name="Catarino B."/>
            <person name="Chen F."/>
            <person name="Chiyoda S."/>
            <person name="Chovatia M."/>
            <person name="Davies K."/>
            <person name="Delmans M."/>
            <person name="Demura T."/>
            <person name="Dierschke T."/>
            <person name="Dolan L."/>
            <person name="Dorantes-Acosta A."/>
            <person name="Eklund D."/>
            <person name="Florent S."/>
            <person name="Flores-Sandoval E."/>
            <person name="Fujiyama A."/>
            <person name="Fukuzawa H."/>
            <person name="Galik B."/>
            <person name="Grimanelli D."/>
            <person name="Grimwood J."/>
            <person name="Grossniklaus U."/>
            <person name="Hamada T."/>
            <person name="Haseloff J."/>
            <person name="Hetherington A."/>
            <person name="Higo A."/>
            <person name="Hirakawa Y."/>
            <person name="Hundley H."/>
            <person name="Ikeda Y."/>
            <person name="Inoue K."/>
            <person name="Inoue S."/>
            <person name="Ishida S."/>
            <person name="Jia Q."/>
            <person name="Kakita M."/>
            <person name="Kanazawa T."/>
            <person name="Kawai Y."/>
            <person name="Kawashima T."/>
            <person name="Kennedy M."/>
            <person name="Kinose K."/>
            <person name="Kinoshita T."/>
            <person name="Kohara Y."/>
            <person name="Koide E."/>
            <person name="Komatsu K."/>
            <person name="Kopischke S."/>
            <person name="Kubo M."/>
            <person name="Kyozuka J."/>
            <person name="Lagercrantz U."/>
            <person name="Lin S."/>
            <person name="Lindquist E."/>
            <person name="Lipzen A."/>
            <person name="Lu C."/>
            <person name="Luna E."/>
            <person name="Martienssen R."/>
            <person name="Minamino N."/>
            <person name="Mizutani M."/>
            <person name="Mizutani M."/>
            <person name="Mochizuki N."/>
            <person name="Monte I."/>
            <person name="Mosher R."/>
            <person name="Nagasaki H."/>
            <person name="Nakagami H."/>
            <person name="Naramoto S."/>
            <person name="Nishitani K."/>
            <person name="Ohtani M."/>
            <person name="Okamoto T."/>
            <person name="Okumura M."/>
            <person name="Phillips J."/>
            <person name="Pollak B."/>
            <person name="Reinders A."/>
            <person name="Roevekamp M."/>
            <person name="Sano R."/>
            <person name="Sawa S."/>
            <person name="Schmid M."/>
            <person name="Shirakawa M."/>
            <person name="Solano R."/>
            <person name="Spunde A."/>
            <person name="Suetsugu N."/>
            <person name="Sugano S."/>
            <person name="Sugiyama A."/>
            <person name="Sun R."/>
            <person name="Suzuki Y."/>
            <person name="Takenaka M."/>
            <person name="Takezawa D."/>
            <person name="Tomogane H."/>
            <person name="Tsuzuki M."/>
            <person name="Ueda T."/>
            <person name="Umeda M."/>
            <person name="Ward J."/>
            <person name="Watanabe Y."/>
            <person name="Yazaki K."/>
            <person name="Yokoyama R."/>
            <person name="Yoshitake Y."/>
            <person name="Yotsui I."/>
            <person name="Zachgo S."/>
            <person name="Schmutz J."/>
        </authorList>
    </citation>
    <scope>NUCLEOTIDE SEQUENCE [LARGE SCALE GENOMIC DNA]</scope>
    <source>
        <strain evidence="3">cv. B-3</strain>
    </source>
</reference>
<dbReference type="PANTHER" id="PTHR45950">
    <property type="entry name" value="HOMEOBOX-LEUCINE ZIPPER PROTEIN ATHB-14"/>
    <property type="match status" value="1"/>
</dbReference>
<dbReference type="PANTHER" id="PTHR45950:SF1">
    <property type="entry name" value="HOMEOBOX-LEUCINE ZIPPER PROTEIN ATHB-15"/>
    <property type="match status" value="1"/>
</dbReference>
<dbReference type="Proteomes" id="UP000264353">
    <property type="component" value="Chromosome A7"/>
</dbReference>
<gene>
    <name evidence="2" type="ORF">BRARA_G00811</name>
</gene>
<feature type="coiled-coil region" evidence="1">
    <location>
        <begin position="21"/>
        <end position="52"/>
    </location>
</feature>
<dbReference type="AlphaFoldDB" id="A0A397YKV3"/>
<accession>A0A397YKV3</accession>
<name>A0A397YKV3_BRACM</name>
<dbReference type="EMBL" id="CM010634">
    <property type="protein sequence ID" value="RID53418.1"/>
    <property type="molecule type" value="Genomic_DNA"/>
</dbReference>
<sequence length="127" mass="14704">MLPSKTLFICREKQRKGASRLQALNMKLTAMNKLLMEENDRLQKQVSHLVHEKSYFCQHTPNASLPAKDISCESVVTSGLEPTRVAEIVKDRLSWFRECRAVDVMNFFVFLQGIREVKSMQCIQLQM</sequence>
<dbReference type="InterPro" id="IPR044830">
    <property type="entry name" value="HD-Zip_III"/>
</dbReference>
<keyword evidence="1" id="KW-0175">Coiled coil</keyword>
<evidence type="ECO:0000256" key="1">
    <source>
        <dbReference type="SAM" id="Coils"/>
    </source>
</evidence>
<protein>
    <submittedName>
        <fullName evidence="2">Uncharacterized protein</fullName>
    </submittedName>
</protein>
<proteinExistence type="predicted"/>
<evidence type="ECO:0000313" key="2">
    <source>
        <dbReference type="EMBL" id="RID53418.1"/>
    </source>
</evidence>
<evidence type="ECO:0000313" key="3">
    <source>
        <dbReference type="Proteomes" id="UP000264353"/>
    </source>
</evidence>
<dbReference type="GO" id="GO:0003700">
    <property type="term" value="F:DNA-binding transcription factor activity"/>
    <property type="evidence" value="ECO:0007669"/>
    <property type="project" value="InterPro"/>
</dbReference>
<organism evidence="2 3">
    <name type="scientific">Brassica campestris</name>
    <name type="common">Field mustard</name>
    <dbReference type="NCBI Taxonomy" id="3711"/>
    <lineage>
        <taxon>Eukaryota</taxon>
        <taxon>Viridiplantae</taxon>
        <taxon>Streptophyta</taxon>
        <taxon>Embryophyta</taxon>
        <taxon>Tracheophyta</taxon>
        <taxon>Spermatophyta</taxon>
        <taxon>Magnoliopsida</taxon>
        <taxon>eudicotyledons</taxon>
        <taxon>Gunneridae</taxon>
        <taxon>Pentapetalae</taxon>
        <taxon>rosids</taxon>
        <taxon>malvids</taxon>
        <taxon>Brassicales</taxon>
        <taxon>Brassicaceae</taxon>
        <taxon>Brassiceae</taxon>
        <taxon>Brassica</taxon>
    </lineage>
</organism>